<dbReference type="EMBL" id="JBBNAF010000002">
    <property type="protein sequence ID" value="KAK9163290.1"/>
    <property type="molecule type" value="Genomic_DNA"/>
</dbReference>
<gene>
    <name evidence="1" type="ORF">Syun_004192</name>
</gene>
<protein>
    <submittedName>
        <fullName evidence="1">Uncharacterized protein</fullName>
    </submittedName>
</protein>
<evidence type="ECO:0000313" key="1">
    <source>
        <dbReference type="EMBL" id="KAK9163290.1"/>
    </source>
</evidence>
<dbReference type="AlphaFoldDB" id="A0AAP0L542"/>
<name>A0AAP0L542_9MAGN</name>
<comment type="caution">
    <text evidence="1">The sequence shown here is derived from an EMBL/GenBank/DDBJ whole genome shotgun (WGS) entry which is preliminary data.</text>
</comment>
<keyword evidence="2" id="KW-1185">Reference proteome</keyword>
<organism evidence="1 2">
    <name type="scientific">Stephania yunnanensis</name>
    <dbReference type="NCBI Taxonomy" id="152371"/>
    <lineage>
        <taxon>Eukaryota</taxon>
        <taxon>Viridiplantae</taxon>
        <taxon>Streptophyta</taxon>
        <taxon>Embryophyta</taxon>
        <taxon>Tracheophyta</taxon>
        <taxon>Spermatophyta</taxon>
        <taxon>Magnoliopsida</taxon>
        <taxon>Ranunculales</taxon>
        <taxon>Menispermaceae</taxon>
        <taxon>Menispermoideae</taxon>
        <taxon>Cissampelideae</taxon>
        <taxon>Stephania</taxon>
    </lineage>
</organism>
<accession>A0AAP0L542</accession>
<sequence>MVDDKIFFSFVYYYGLNEYVRMSLSSSKCFLDVRPEGLAMTLKRVTLPLS</sequence>
<evidence type="ECO:0000313" key="2">
    <source>
        <dbReference type="Proteomes" id="UP001420932"/>
    </source>
</evidence>
<dbReference type="Proteomes" id="UP001420932">
    <property type="component" value="Unassembled WGS sequence"/>
</dbReference>
<proteinExistence type="predicted"/>
<reference evidence="1 2" key="1">
    <citation type="submission" date="2024-01" db="EMBL/GenBank/DDBJ databases">
        <title>Genome assemblies of Stephania.</title>
        <authorList>
            <person name="Yang L."/>
        </authorList>
    </citation>
    <scope>NUCLEOTIDE SEQUENCE [LARGE SCALE GENOMIC DNA]</scope>
    <source>
        <strain evidence="1">YNDBR</strain>
        <tissue evidence="1">Leaf</tissue>
    </source>
</reference>